<organism evidence="3 4">
    <name type="scientific">Mangrovactinospora gilvigrisea</name>
    <dbReference type="NCBI Taxonomy" id="1428644"/>
    <lineage>
        <taxon>Bacteria</taxon>
        <taxon>Bacillati</taxon>
        <taxon>Actinomycetota</taxon>
        <taxon>Actinomycetes</taxon>
        <taxon>Kitasatosporales</taxon>
        <taxon>Streptomycetaceae</taxon>
        <taxon>Mangrovactinospora</taxon>
    </lineage>
</organism>
<sequence length="213" mass="21152">MSMLTPPGSRKGPFGNRRGPKPVTFRPRRKSARRRIALAVAAAVAVGAAAWGGVQLFDAYGGGKKAKASAGSDAATCASSSASASASARTAAAASLPAAKSVTVNVLNATTRTGLAKDTADALKKRGFRIGKVGNAPDALNGKVKGTAELLAGAKGAAAAKLVGAEAAGAQPKADSRTDTSVDLVLGDTWKGLATPQQVAAALHPDASPRTHC</sequence>
<evidence type="ECO:0000313" key="4">
    <source>
        <dbReference type="Proteomes" id="UP000243342"/>
    </source>
</evidence>
<keyword evidence="4" id="KW-1185">Reference proteome</keyword>
<dbReference type="Gene3D" id="3.30.70.2390">
    <property type="match status" value="1"/>
</dbReference>
<accession>A0A1J7BDF6</accession>
<feature type="region of interest" description="Disordered" evidence="1">
    <location>
        <begin position="1"/>
        <end position="30"/>
    </location>
</feature>
<dbReference type="RefSeq" id="WP_071657416.1">
    <property type="nucleotide sequence ID" value="NZ_MLCF01000083.1"/>
</dbReference>
<dbReference type="Proteomes" id="UP000243342">
    <property type="component" value="Unassembled WGS sequence"/>
</dbReference>
<dbReference type="OrthoDB" id="4864198at2"/>
<name>A0A1J7BDF6_9ACTN</name>
<evidence type="ECO:0000259" key="2">
    <source>
        <dbReference type="Pfam" id="PF13399"/>
    </source>
</evidence>
<comment type="caution">
    <text evidence="3">The sequence shown here is derived from an EMBL/GenBank/DDBJ whole genome shotgun (WGS) entry which is preliminary data.</text>
</comment>
<evidence type="ECO:0000256" key="1">
    <source>
        <dbReference type="SAM" id="MobiDB-lite"/>
    </source>
</evidence>
<reference evidence="3 4" key="1">
    <citation type="submission" date="2016-10" db="EMBL/GenBank/DDBJ databases">
        <title>Genome sequence of Streptomyces gilvigriseus MUSC 26.</title>
        <authorList>
            <person name="Lee L.-H."/>
            <person name="Ser H.-L."/>
        </authorList>
    </citation>
    <scope>NUCLEOTIDE SEQUENCE [LARGE SCALE GENOMIC DNA]</scope>
    <source>
        <strain evidence="3 4">MUSC 26</strain>
    </source>
</reference>
<dbReference type="STRING" id="1428644.BIV57_15255"/>
<dbReference type="Pfam" id="PF13399">
    <property type="entry name" value="LytR_C"/>
    <property type="match status" value="1"/>
</dbReference>
<protein>
    <recommendedName>
        <fullName evidence="2">LytR/CpsA/Psr regulator C-terminal domain-containing protein</fullName>
    </recommendedName>
</protein>
<evidence type="ECO:0000313" key="3">
    <source>
        <dbReference type="EMBL" id="OIV36613.1"/>
    </source>
</evidence>
<dbReference type="InterPro" id="IPR027381">
    <property type="entry name" value="LytR/CpsA/Psr_C"/>
</dbReference>
<feature type="domain" description="LytR/CpsA/Psr regulator C-terminal" evidence="2">
    <location>
        <begin position="101"/>
        <end position="190"/>
    </location>
</feature>
<dbReference type="EMBL" id="MLCF01000083">
    <property type="protein sequence ID" value="OIV36613.1"/>
    <property type="molecule type" value="Genomic_DNA"/>
</dbReference>
<dbReference type="AlphaFoldDB" id="A0A1J7BDF6"/>
<proteinExistence type="predicted"/>
<gene>
    <name evidence="3" type="ORF">BIV57_15255</name>
</gene>